<evidence type="ECO:0000256" key="4">
    <source>
        <dbReference type="ARBA" id="ARBA00022692"/>
    </source>
</evidence>
<dbReference type="SUPFAM" id="SSF48264">
    <property type="entry name" value="Cytochrome P450"/>
    <property type="match status" value="1"/>
</dbReference>
<dbReference type="InterPro" id="IPR047146">
    <property type="entry name" value="Cyt_P450_E_CYP52_fungi"/>
</dbReference>
<dbReference type="PANTHER" id="PTHR24287:SF18">
    <property type="entry name" value="CYTOCHROME P450 MONOOXYGENASE APDE-RELATED"/>
    <property type="match status" value="1"/>
</dbReference>
<dbReference type="GO" id="GO:0005506">
    <property type="term" value="F:iron ion binding"/>
    <property type="evidence" value="ECO:0007669"/>
    <property type="project" value="InterPro"/>
</dbReference>
<dbReference type="EMBL" id="JAAOAR010000473">
    <property type="protein sequence ID" value="KAF5581318.1"/>
    <property type="molecule type" value="Genomic_DNA"/>
</dbReference>
<keyword evidence="7" id="KW-0560">Oxidoreductase</keyword>
<evidence type="ECO:0000256" key="6">
    <source>
        <dbReference type="ARBA" id="ARBA00022989"/>
    </source>
</evidence>
<comment type="similarity">
    <text evidence="3">Belongs to the cytochrome P450 family.</text>
</comment>
<evidence type="ECO:0000256" key="8">
    <source>
        <dbReference type="ARBA" id="ARBA00023004"/>
    </source>
</evidence>
<dbReference type="InterPro" id="IPR002974">
    <property type="entry name" value="Cyt_P450_E_CYP52_ascomycetes"/>
</dbReference>
<dbReference type="PANTHER" id="PTHR24287">
    <property type="entry name" value="P450, PUTATIVE (EUROFUNG)-RELATED"/>
    <property type="match status" value="1"/>
</dbReference>
<name>A0A8H5NY87_9HYPO</name>
<evidence type="ECO:0000256" key="10">
    <source>
        <dbReference type="ARBA" id="ARBA00023136"/>
    </source>
</evidence>
<proteinExistence type="inferred from homology"/>
<evidence type="ECO:0000256" key="3">
    <source>
        <dbReference type="ARBA" id="ARBA00010617"/>
    </source>
</evidence>
<dbReference type="Proteomes" id="UP000544095">
    <property type="component" value="Unassembled WGS sequence"/>
</dbReference>
<dbReference type="GO" id="GO:0016712">
    <property type="term" value="F:oxidoreductase activity, acting on paired donors, with incorporation or reduction of molecular oxygen, reduced flavin or flavoprotein as one donor, and incorporation of one atom of oxygen"/>
    <property type="evidence" value="ECO:0007669"/>
    <property type="project" value="InterPro"/>
</dbReference>
<evidence type="ECO:0000313" key="12">
    <source>
        <dbReference type="Proteomes" id="UP000544095"/>
    </source>
</evidence>
<dbReference type="PRINTS" id="PR01239">
    <property type="entry name" value="EP450IICYP52"/>
</dbReference>
<dbReference type="AlphaFoldDB" id="A0A8H5NY87"/>
<dbReference type="GO" id="GO:0016020">
    <property type="term" value="C:membrane"/>
    <property type="evidence" value="ECO:0007669"/>
    <property type="project" value="UniProtKB-SubCell"/>
</dbReference>
<keyword evidence="9 11" id="KW-0503">Monooxygenase</keyword>
<evidence type="ECO:0000256" key="9">
    <source>
        <dbReference type="ARBA" id="ARBA00023033"/>
    </source>
</evidence>
<evidence type="ECO:0000256" key="7">
    <source>
        <dbReference type="ARBA" id="ARBA00023002"/>
    </source>
</evidence>
<comment type="cofactor">
    <cofactor evidence="1">
        <name>heme</name>
        <dbReference type="ChEBI" id="CHEBI:30413"/>
    </cofactor>
</comment>
<dbReference type="Pfam" id="PF00067">
    <property type="entry name" value="p450"/>
    <property type="match status" value="1"/>
</dbReference>
<reference evidence="11 12" key="1">
    <citation type="submission" date="2020-05" db="EMBL/GenBank/DDBJ databases">
        <title>Identification and distribution of gene clusters putatively required for synthesis of sphingolipid metabolism inhibitors in phylogenetically diverse species of the filamentous fungus Fusarium.</title>
        <authorList>
            <person name="Kim H.-S."/>
            <person name="Busman M."/>
            <person name="Brown D.W."/>
            <person name="Divon H."/>
            <person name="Uhlig S."/>
            <person name="Proctor R.H."/>
        </authorList>
    </citation>
    <scope>NUCLEOTIDE SEQUENCE [LARGE SCALE GENOMIC DNA]</scope>
    <source>
        <strain evidence="11 12">NRRL 25211</strain>
    </source>
</reference>
<comment type="subcellular location">
    <subcellularLocation>
        <location evidence="2">Membrane</location>
        <topology evidence="2">Single-pass membrane protein</topology>
    </subcellularLocation>
</comment>
<keyword evidence="10" id="KW-0472">Membrane</keyword>
<keyword evidence="5" id="KW-0479">Metal-binding</keyword>
<comment type="caution">
    <text evidence="11">The sequence shown here is derived from an EMBL/GenBank/DDBJ whole genome shotgun (WGS) entry which is preliminary data.</text>
</comment>
<evidence type="ECO:0000256" key="2">
    <source>
        <dbReference type="ARBA" id="ARBA00004167"/>
    </source>
</evidence>
<dbReference type="Gene3D" id="1.10.630.10">
    <property type="entry name" value="Cytochrome P450"/>
    <property type="match status" value="1"/>
</dbReference>
<dbReference type="GO" id="GO:0020037">
    <property type="term" value="F:heme binding"/>
    <property type="evidence" value="ECO:0007669"/>
    <property type="project" value="InterPro"/>
</dbReference>
<keyword evidence="6" id="KW-1133">Transmembrane helix</keyword>
<protein>
    <submittedName>
        <fullName evidence="11">Cytochrome P450 monooxygenase monooxygenase</fullName>
    </submittedName>
</protein>
<keyword evidence="4" id="KW-0812">Transmembrane</keyword>
<dbReference type="InterPro" id="IPR036396">
    <property type="entry name" value="Cyt_P450_sf"/>
</dbReference>
<dbReference type="InterPro" id="IPR001128">
    <property type="entry name" value="Cyt_P450"/>
</dbReference>
<keyword evidence="8" id="KW-0408">Iron</keyword>
<evidence type="ECO:0000256" key="1">
    <source>
        <dbReference type="ARBA" id="ARBA00001971"/>
    </source>
</evidence>
<gene>
    <name evidence="11" type="ORF">FPANT_8984</name>
</gene>
<organism evidence="11 12">
    <name type="scientific">Fusarium pseudoanthophilum</name>
    <dbReference type="NCBI Taxonomy" id="48495"/>
    <lineage>
        <taxon>Eukaryota</taxon>
        <taxon>Fungi</taxon>
        <taxon>Dikarya</taxon>
        <taxon>Ascomycota</taxon>
        <taxon>Pezizomycotina</taxon>
        <taxon>Sordariomycetes</taxon>
        <taxon>Hypocreomycetidae</taxon>
        <taxon>Hypocreales</taxon>
        <taxon>Nectriaceae</taxon>
        <taxon>Fusarium</taxon>
        <taxon>Fusarium fujikuroi species complex</taxon>
    </lineage>
</organism>
<sequence>MANSTGFIADLPSLFTDIPGFVADIPSRVDFTSIPVILSSTVAVLAFTSFIKYVAERQQEKAMGFGHVPTLWQWDPFYGVDAFIAMLLALKNNRYVPWLDSLHAKMPKTFALTFLGGRQIWTIEPENLKTVANNLADFQVGPIRYNSKAGQPFAEKGIVGADGKDWEFARALVKPFFMREWYANTERMEPFAERFFAGIPADGETFDMFPHLRTWSLNLNLQFLFGDYSDIVTEEETNKTTDAFITGLAYARIRLLLHRVLWLFPWKTWYKVVGTIHSYVNKHIAKARAELKEREERISKGLPVGPERRDVCWHMVRELPNDDEVRSHLCLLFVPNNETTLIFLSNVMWNLARQPEIWERLRQEVKGKELNFNSLRSMKLLQNVLTEAHRITPVGLFIARAAVRDTTLPRGGGPKGDQPVRVRKGNIVQINKAVMYKDPDYWGDDALEFNPDRFDKMRPGLSLTPYNTGPRRCPGEMMTMNECGYMVARMAQTYKRLECRDPTPFVGVFRIGQLNKNGCQVAVYREQLLHGG</sequence>
<accession>A0A8H5NY87</accession>
<evidence type="ECO:0000313" key="11">
    <source>
        <dbReference type="EMBL" id="KAF5581318.1"/>
    </source>
</evidence>
<keyword evidence="12" id="KW-1185">Reference proteome</keyword>
<evidence type="ECO:0000256" key="5">
    <source>
        <dbReference type="ARBA" id="ARBA00022723"/>
    </source>
</evidence>
<dbReference type="PRINTS" id="PR00385">
    <property type="entry name" value="P450"/>
</dbReference>